<dbReference type="GO" id="GO:0031519">
    <property type="term" value="C:PcG protein complex"/>
    <property type="evidence" value="ECO:0007669"/>
    <property type="project" value="TreeGrafter"/>
</dbReference>
<keyword evidence="2" id="KW-0677">Repeat</keyword>
<evidence type="ECO:0000256" key="3">
    <source>
        <dbReference type="ARBA" id="ARBA00022771"/>
    </source>
</evidence>
<dbReference type="Gene3D" id="3.30.160.60">
    <property type="entry name" value="Classic Zinc Finger"/>
    <property type="match status" value="3"/>
</dbReference>
<proteinExistence type="predicted"/>
<feature type="non-terminal residue" evidence="6">
    <location>
        <position position="1"/>
    </location>
</feature>
<reference evidence="6" key="1">
    <citation type="submission" date="2020-04" db="EMBL/GenBank/DDBJ databases">
        <authorList>
            <person name="Alioto T."/>
            <person name="Alioto T."/>
            <person name="Gomez Garrido J."/>
        </authorList>
    </citation>
    <scope>NUCLEOTIDE SEQUENCE</scope>
    <source>
        <strain evidence="6">A484AB</strain>
    </source>
</reference>
<dbReference type="PANTHER" id="PTHR14003:SF19">
    <property type="entry name" value="YY2 TRANSCRIPTION FACTOR"/>
    <property type="match status" value="1"/>
</dbReference>
<dbReference type="PANTHER" id="PTHR14003">
    <property type="entry name" value="TRANSCRIPTIONAL REPRESSOR PROTEIN YY"/>
    <property type="match status" value="1"/>
</dbReference>
<dbReference type="Proteomes" id="UP001152795">
    <property type="component" value="Unassembled WGS sequence"/>
</dbReference>
<sequence>MASPEVSSANEVQSSDEVCATTSTGENDLVLNEASSSNENMSKDDQVSQSSEISQTDQNLISSSDAVQHGDIMLDHHTQPPMSSGDAIAHEIVTTSEDGSNSQTLYVAIQPPGGNHGDMSHDQPAVYLEVVESGNLSEQITSAGQVLEGQMIIQQATSTTGGTTVVPASSILTVDQDTLSTMQAEMIAVQVLSQSGDVQLFQNKPGSTTQVVPVTTISSGDLQALTQANLVTSSMSAVTDLLVQSSSGTSLTAVTTTGTEQDNAGVSTTTDITIDTSGSSDALQAVSTTGDDEIEAAQVESEENAGDDETMIVEEEKTAEDALPGELEKPKYTCEICGKAYIRSWSFYGHMREHASGDKQHKCSVCEKVFNYASNLRQHMLIHTGEKPYECEYCEKAFNNPSSLRSHLLSHSEERPYACDVEG</sequence>
<feature type="region of interest" description="Disordered" evidence="5">
    <location>
        <begin position="1"/>
        <end position="59"/>
    </location>
</feature>
<dbReference type="AlphaFoldDB" id="A0A7D9DUU9"/>
<evidence type="ECO:0000313" key="7">
    <source>
        <dbReference type="Proteomes" id="UP001152795"/>
    </source>
</evidence>
<name>A0A7D9DUU9_PARCT</name>
<dbReference type="OrthoDB" id="6077919at2759"/>
<gene>
    <name evidence="6" type="ORF">PACLA_8A034770</name>
</gene>
<keyword evidence="4" id="KW-0862">Zinc</keyword>
<evidence type="ECO:0000256" key="5">
    <source>
        <dbReference type="SAM" id="MobiDB-lite"/>
    </source>
</evidence>
<keyword evidence="7" id="KW-1185">Reference proteome</keyword>
<dbReference type="Pfam" id="PF00096">
    <property type="entry name" value="zf-C2H2"/>
    <property type="match status" value="1"/>
</dbReference>
<feature type="compositionally biased region" description="Polar residues" evidence="5">
    <location>
        <begin position="47"/>
        <end position="59"/>
    </location>
</feature>
<organism evidence="6 7">
    <name type="scientific">Paramuricea clavata</name>
    <name type="common">Red gorgonian</name>
    <name type="synonym">Violescent sea-whip</name>
    <dbReference type="NCBI Taxonomy" id="317549"/>
    <lineage>
        <taxon>Eukaryota</taxon>
        <taxon>Metazoa</taxon>
        <taxon>Cnidaria</taxon>
        <taxon>Anthozoa</taxon>
        <taxon>Octocorallia</taxon>
        <taxon>Malacalcyonacea</taxon>
        <taxon>Plexauridae</taxon>
        <taxon>Paramuricea</taxon>
    </lineage>
</organism>
<dbReference type="SUPFAM" id="SSF57667">
    <property type="entry name" value="beta-beta-alpha zinc fingers"/>
    <property type="match status" value="2"/>
</dbReference>
<dbReference type="SMART" id="SM00355">
    <property type="entry name" value="ZnF_C2H2"/>
    <property type="match status" value="3"/>
</dbReference>
<accession>A0A7D9DUU9</accession>
<dbReference type="EMBL" id="CACRXK020002484">
    <property type="protein sequence ID" value="CAB3994532.1"/>
    <property type="molecule type" value="Genomic_DNA"/>
</dbReference>
<evidence type="ECO:0000256" key="2">
    <source>
        <dbReference type="ARBA" id="ARBA00022737"/>
    </source>
</evidence>
<evidence type="ECO:0000256" key="4">
    <source>
        <dbReference type="ARBA" id="ARBA00022833"/>
    </source>
</evidence>
<dbReference type="FunFam" id="3.30.160.60:FF:003942">
    <property type="match status" value="1"/>
</dbReference>
<evidence type="ECO:0000313" key="6">
    <source>
        <dbReference type="EMBL" id="CAB3994532.1"/>
    </source>
</evidence>
<keyword evidence="1" id="KW-0479">Metal-binding</keyword>
<dbReference type="Pfam" id="PF13465">
    <property type="entry name" value="zf-H2C2_2"/>
    <property type="match status" value="1"/>
</dbReference>
<dbReference type="GO" id="GO:0000981">
    <property type="term" value="F:DNA-binding transcription factor activity, RNA polymerase II-specific"/>
    <property type="evidence" value="ECO:0007669"/>
    <property type="project" value="TreeGrafter"/>
</dbReference>
<dbReference type="InterPro" id="IPR036236">
    <property type="entry name" value="Znf_C2H2_sf"/>
</dbReference>
<feature type="compositionally biased region" description="Polar residues" evidence="5">
    <location>
        <begin position="1"/>
        <end position="26"/>
    </location>
</feature>
<evidence type="ECO:0000256" key="1">
    <source>
        <dbReference type="ARBA" id="ARBA00022723"/>
    </source>
</evidence>
<dbReference type="GO" id="GO:0008270">
    <property type="term" value="F:zinc ion binding"/>
    <property type="evidence" value="ECO:0007669"/>
    <property type="project" value="UniProtKB-KW"/>
</dbReference>
<dbReference type="PROSITE" id="PS00028">
    <property type="entry name" value="ZINC_FINGER_C2H2_1"/>
    <property type="match status" value="3"/>
</dbReference>
<dbReference type="GO" id="GO:0000785">
    <property type="term" value="C:chromatin"/>
    <property type="evidence" value="ECO:0007669"/>
    <property type="project" value="TreeGrafter"/>
</dbReference>
<dbReference type="FunFam" id="3.30.160.60:FF:000690">
    <property type="entry name" value="Zinc finger protein 354C"/>
    <property type="match status" value="1"/>
</dbReference>
<protein>
    <submittedName>
        <fullName evidence="6">Zinc finger with KRAB and SCAN domains 7-like</fullName>
    </submittedName>
</protein>
<keyword evidence="3" id="KW-0863">Zinc-finger</keyword>
<comment type="caution">
    <text evidence="6">The sequence shown here is derived from an EMBL/GenBank/DDBJ whole genome shotgun (WGS) entry which is preliminary data.</text>
</comment>
<dbReference type="GO" id="GO:0005667">
    <property type="term" value="C:transcription regulator complex"/>
    <property type="evidence" value="ECO:0007669"/>
    <property type="project" value="TreeGrafter"/>
</dbReference>
<dbReference type="InterPro" id="IPR013087">
    <property type="entry name" value="Znf_C2H2_type"/>
</dbReference>
<dbReference type="PROSITE" id="PS50157">
    <property type="entry name" value="ZINC_FINGER_C2H2_2"/>
    <property type="match status" value="3"/>
</dbReference>
<dbReference type="GO" id="GO:0000978">
    <property type="term" value="F:RNA polymerase II cis-regulatory region sequence-specific DNA binding"/>
    <property type="evidence" value="ECO:0007669"/>
    <property type="project" value="TreeGrafter"/>
</dbReference>